<proteinExistence type="predicted"/>
<comment type="caution">
    <text evidence="1">The sequence shown here is derived from an EMBL/GenBank/DDBJ whole genome shotgun (WGS) entry which is preliminary data.</text>
</comment>
<accession>A0A392US94</accession>
<dbReference type="Proteomes" id="UP000265520">
    <property type="component" value="Unassembled WGS sequence"/>
</dbReference>
<evidence type="ECO:0000313" key="1">
    <source>
        <dbReference type="EMBL" id="MCI75627.1"/>
    </source>
</evidence>
<evidence type="ECO:0000313" key="2">
    <source>
        <dbReference type="Proteomes" id="UP000265520"/>
    </source>
</evidence>
<name>A0A392US94_9FABA</name>
<protein>
    <submittedName>
        <fullName evidence="1">Uncharacterized protein</fullName>
    </submittedName>
</protein>
<dbReference type="AlphaFoldDB" id="A0A392US94"/>
<dbReference type="EMBL" id="LXQA010887380">
    <property type="protein sequence ID" value="MCI75627.1"/>
    <property type="molecule type" value="Genomic_DNA"/>
</dbReference>
<reference evidence="1 2" key="1">
    <citation type="journal article" date="2018" name="Front. Plant Sci.">
        <title>Red Clover (Trifolium pratense) and Zigzag Clover (T. medium) - A Picture of Genomic Similarities and Differences.</title>
        <authorList>
            <person name="Dluhosova J."/>
            <person name="Istvanek J."/>
            <person name="Nedelnik J."/>
            <person name="Repkova J."/>
        </authorList>
    </citation>
    <scope>NUCLEOTIDE SEQUENCE [LARGE SCALE GENOMIC DNA]</scope>
    <source>
        <strain evidence="2">cv. 10/8</strain>
        <tissue evidence="1">Leaf</tissue>
    </source>
</reference>
<organism evidence="1 2">
    <name type="scientific">Trifolium medium</name>
    <dbReference type="NCBI Taxonomy" id="97028"/>
    <lineage>
        <taxon>Eukaryota</taxon>
        <taxon>Viridiplantae</taxon>
        <taxon>Streptophyta</taxon>
        <taxon>Embryophyta</taxon>
        <taxon>Tracheophyta</taxon>
        <taxon>Spermatophyta</taxon>
        <taxon>Magnoliopsida</taxon>
        <taxon>eudicotyledons</taxon>
        <taxon>Gunneridae</taxon>
        <taxon>Pentapetalae</taxon>
        <taxon>rosids</taxon>
        <taxon>fabids</taxon>
        <taxon>Fabales</taxon>
        <taxon>Fabaceae</taxon>
        <taxon>Papilionoideae</taxon>
        <taxon>50 kb inversion clade</taxon>
        <taxon>NPAAA clade</taxon>
        <taxon>Hologalegina</taxon>
        <taxon>IRL clade</taxon>
        <taxon>Trifolieae</taxon>
        <taxon>Trifolium</taxon>
    </lineage>
</organism>
<sequence>MLWWSNRVPSGRCNRQYTSSRVTVISSSGMWMLLVSPCNLSTKEVNNVRSRNEKPVLARPHIPVALMV</sequence>
<feature type="non-terminal residue" evidence="1">
    <location>
        <position position="68"/>
    </location>
</feature>
<keyword evidence="2" id="KW-1185">Reference proteome</keyword>